<keyword evidence="2 5" id="KW-0812">Transmembrane</keyword>
<keyword evidence="5" id="KW-0479">Metal-binding</keyword>
<dbReference type="GeneID" id="78822329"/>
<feature type="transmembrane region" description="Helical" evidence="6">
    <location>
        <begin position="257"/>
        <end position="276"/>
    </location>
</feature>
<name>A0ABD5Y438_9EURY</name>
<evidence type="ECO:0000256" key="3">
    <source>
        <dbReference type="ARBA" id="ARBA00022989"/>
    </source>
</evidence>
<feature type="transmembrane region" description="Helical" evidence="6">
    <location>
        <begin position="427"/>
        <end position="449"/>
    </location>
</feature>
<keyword evidence="5" id="KW-0249">Electron transport</keyword>
<feature type="domain" description="Cytochrome oxidase subunit I profile" evidence="7">
    <location>
        <begin position="19"/>
        <end position="520"/>
    </location>
</feature>
<dbReference type="InterPro" id="IPR000883">
    <property type="entry name" value="Cyt_C_Oxase_1"/>
</dbReference>
<protein>
    <submittedName>
        <fullName evidence="8">Cbb3-type cytochrome c oxidase subunit I</fullName>
    </submittedName>
</protein>
<feature type="transmembrane region" description="Helical" evidence="6">
    <location>
        <begin position="318"/>
        <end position="338"/>
    </location>
</feature>
<dbReference type="PROSITE" id="PS00077">
    <property type="entry name" value="COX1_CUB"/>
    <property type="match status" value="1"/>
</dbReference>
<evidence type="ECO:0000256" key="2">
    <source>
        <dbReference type="ARBA" id="ARBA00022692"/>
    </source>
</evidence>
<keyword evidence="9" id="KW-1185">Reference proteome</keyword>
<dbReference type="PRINTS" id="PR01165">
    <property type="entry name" value="CYCOXIDASEI"/>
</dbReference>
<dbReference type="PANTHER" id="PTHR10422:SF18">
    <property type="entry name" value="CYTOCHROME C OXIDASE SUBUNIT 1"/>
    <property type="match status" value="1"/>
</dbReference>
<feature type="transmembrane region" description="Helical" evidence="6">
    <location>
        <begin position="386"/>
        <end position="407"/>
    </location>
</feature>
<proteinExistence type="inferred from homology"/>
<dbReference type="SUPFAM" id="SSF81442">
    <property type="entry name" value="Cytochrome c oxidase subunit I-like"/>
    <property type="match status" value="1"/>
</dbReference>
<gene>
    <name evidence="8" type="ORF">ACFQMA_19445</name>
</gene>
<keyword evidence="4 6" id="KW-0472">Membrane</keyword>
<dbReference type="EMBL" id="JBHTAS010000001">
    <property type="protein sequence ID" value="MFC7141997.1"/>
    <property type="molecule type" value="Genomic_DNA"/>
</dbReference>
<evidence type="ECO:0000256" key="1">
    <source>
        <dbReference type="ARBA" id="ARBA00004141"/>
    </source>
</evidence>
<keyword evidence="5" id="KW-0679">Respiratory chain</keyword>
<sequence length="520" mass="56357">MTRRTNGRVRAIGSRARHWLTTTDHADVGRLYLAFGAVAGLWGAADAMALRTELLTPGQAVWSATTYDAFFTTHGLTMLFFFATPVVFGLANVVVPPLVGADDLAFPRLNATAFWLLPPALLLARAGVVGHLLGVPDLAPPAVGWTLYVPLARTAAGASLDVLLIGLHLSGVSTVLSAINLLVTILVEREVGWDRVDAFTWSMLTTAGLVIFAFPVLGSALVMLLLDRSVGTAFFAVSSGGPVRWQHLFWFFGHPEVYILALPALGIVSHVLPVYAGRRLFGFRAVVYSTLAIGVLSFGVWAHHMFTTGMDPRLQASFMAVSLAIAAPSAIKAFNWLATLWGGDIELTPPMLFCLGAFGNFVLGGVTGVFLAAVPVDRLFHGTYYVVGHFHLVLVGTVVFALFAAGYHWFPLATGKRYDRRLARVHFWFTAVGTLVTFLLLLALGLLALPRRSATYPGALAPLQVFATLGAYLMGIGQVVWVWNVTRSVLLGRAADSEIRRRARDDRFGRAWEGWSDRDP</sequence>
<dbReference type="PROSITE" id="PS50855">
    <property type="entry name" value="COX1"/>
    <property type="match status" value="1"/>
</dbReference>
<feature type="transmembrane region" description="Helical" evidence="6">
    <location>
        <begin position="461"/>
        <end position="483"/>
    </location>
</feature>
<dbReference type="PANTHER" id="PTHR10422">
    <property type="entry name" value="CYTOCHROME C OXIDASE SUBUNIT 1"/>
    <property type="match status" value="1"/>
</dbReference>
<dbReference type="GO" id="GO:0016020">
    <property type="term" value="C:membrane"/>
    <property type="evidence" value="ECO:0007669"/>
    <property type="project" value="UniProtKB-SubCell"/>
</dbReference>
<feature type="transmembrane region" description="Helical" evidence="6">
    <location>
        <begin position="350"/>
        <end position="374"/>
    </location>
</feature>
<feature type="transmembrane region" description="Helical" evidence="6">
    <location>
        <begin position="78"/>
        <end position="101"/>
    </location>
</feature>
<dbReference type="InterPro" id="IPR023615">
    <property type="entry name" value="Cyt_c_Oxase_su1_BS"/>
</dbReference>
<evidence type="ECO:0000256" key="4">
    <source>
        <dbReference type="ARBA" id="ARBA00023136"/>
    </source>
</evidence>
<dbReference type="Proteomes" id="UP001596432">
    <property type="component" value="Unassembled WGS sequence"/>
</dbReference>
<dbReference type="AlphaFoldDB" id="A0ABD5Y438"/>
<feature type="transmembrane region" description="Helical" evidence="6">
    <location>
        <begin position="199"/>
        <end position="226"/>
    </location>
</feature>
<feature type="transmembrane region" description="Helical" evidence="6">
    <location>
        <begin position="162"/>
        <end position="187"/>
    </location>
</feature>
<dbReference type="Pfam" id="PF00115">
    <property type="entry name" value="COX1"/>
    <property type="match status" value="1"/>
</dbReference>
<reference evidence="8 9" key="1">
    <citation type="journal article" date="2019" name="Int. J. Syst. Evol. Microbiol.">
        <title>The Global Catalogue of Microorganisms (GCM) 10K type strain sequencing project: providing services to taxonomists for standard genome sequencing and annotation.</title>
        <authorList>
            <consortium name="The Broad Institute Genomics Platform"/>
            <consortium name="The Broad Institute Genome Sequencing Center for Infectious Disease"/>
            <person name="Wu L."/>
            <person name="Ma J."/>
        </authorList>
    </citation>
    <scope>NUCLEOTIDE SEQUENCE [LARGE SCALE GENOMIC DNA]</scope>
    <source>
        <strain evidence="8 9">XZYJT29</strain>
    </source>
</reference>
<keyword evidence="5" id="KW-0408">Iron</keyword>
<evidence type="ECO:0000259" key="7">
    <source>
        <dbReference type="PROSITE" id="PS50855"/>
    </source>
</evidence>
<comment type="caution">
    <text evidence="8">The sequence shown here is derived from an EMBL/GenBank/DDBJ whole genome shotgun (WGS) entry which is preliminary data.</text>
</comment>
<evidence type="ECO:0000256" key="5">
    <source>
        <dbReference type="RuleBase" id="RU000370"/>
    </source>
</evidence>
<evidence type="ECO:0000256" key="6">
    <source>
        <dbReference type="SAM" id="Phobius"/>
    </source>
</evidence>
<keyword evidence="3 6" id="KW-1133">Transmembrane helix</keyword>
<keyword evidence="5" id="KW-0349">Heme</keyword>
<dbReference type="RefSeq" id="WP_274323073.1">
    <property type="nucleotide sequence ID" value="NZ_CP118158.1"/>
</dbReference>
<dbReference type="Gene3D" id="1.20.210.10">
    <property type="entry name" value="Cytochrome c oxidase-like, subunit I domain"/>
    <property type="match status" value="1"/>
</dbReference>
<feature type="transmembrane region" description="Helical" evidence="6">
    <location>
        <begin position="285"/>
        <end position="306"/>
    </location>
</feature>
<keyword evidence="5" id="KW-0813">Transport</keyword>
<feature type="transmembrane region" description="Helical" evidence="6">
    <location>
        <begin position="31"/>
        <end position="50"/>
    </location>
</feature>
<accession>A0ABD5Y438</accession>
<feature type="transmembrane region" description="Helical" evidence="6">
    <location>
        <begin position="113"/>
        <end position="133"/>
    </location>
</feature>
<evidence type="ECO:0000313" key="8">
    <source>
        <dbReference type="EMBL" id="MFC7141997.1"/>
    </source>
</evidence>
<evidence type="ECO:0000313" key="9">
    <source>
        <dbReference type="Proteomes" id="UP001596432"/>
    </source>
</evidence>
<organism evidence="8 9">
    <name type="scientific">Halosimplex aquaticum</name>
    <dbReference type="NCBI Taxonomy" id="3026162"/>
    <lineage>
        <taxon>Archaea</taxon>
        <taxon>Methanobacteriati</taxon>
        <taxon>Methanobacteriota</taxon>
        <taxon>Stenosarchaea group</taxon>
        <taxon>Halobacteria</taxon>
        <taxon>Halobacteriales</taxon>
        <taxon>Haloarculaceae</taxon>
        <taxon>Halosimplex</taxon>
    </lineage>
</organism>
<dbReference type="InterPro" id="IPR023616">
    <property type="entry name" value="Cyt_c_oxase-like_su1_dom"/>
</dbReference>
<comment type="subcellular location">
    <subcellularLocation>
        <location evidence="1">Membrane</location>
        <topology evidence="1">Multi-pass membrane protein</topology>
    </subcellularLocation>
</comment>
<dbReference type="InterPro" id="IPR036927">
    <property type="entry name" value="Cyt_c_oxase-like_su1_sf"/>
</dbReference>
<comment type="similarity">
    <text evidence="5">Belongs to the heme-copper respiratory oxidase family.</text>
</comment>